<keyword evidence="5" id="KW-1185">Reference proteome</keyword>
<dbReference type="Pfam" id="PF13561">
    <property type="entry name" value="adh_short_C2"/>
    <property type="match status" value="1"/>
</dbReference>
<reference evidence="4 5" key="1">
    <citation type="submission" date="2024-06" db="EMBL/GenBank/DDBJ databases">
        <title>The Natural Products Discovery Center: Release of the First 8490 Sequenced Strains for Exploring Actinobacteria Biosynthetic Diversity.</title>
        <authorList>
            <person name="Kalkreuter E."/>
            <person name="Kautsar S.A."/>
            <person name="Yang D."/>
            <person name="Bader C.D."/>
            <person name="Teijaro C.N."/>
            <person name="Fluegel L."/>
            <person name="Davis C.M."/>
            <person name="Simpson J.R."/>
            <person name="Lauterbach L."/>
            <person name="Steele A.D."/>
            <person name="Gui C."/>
            <person name="Meng S."/>
            <person name="Li G."/>
            <person name="Viehrig K."/>
            <person name="Ye F."/>
            <person name="Su P."/>
            <person name="Kiefer A.F."/>
            <person name="Nichols A."/>
            <person name="Cepeda A.J."/>
            <person name="Yan W."/>
            <person name="Fan B."/>
            <person name="Jiang Y."/>
            <person name="Adhikari A."/>
            <person name="Zheng C.-J."/>
            <person name="Schuster L."/>
            <person name="Cowan T.M."/>
            <person name="Smanski M.J."/>
            <person name="Chevrette M.G."/>
            <person name="De Carvalho L.P.S."/>
            <person name="Shen B."/>
        </authorList>
    </citation>
    <scope>NUCLEOTIDE SEQUENCE [LARGE SCALE GENOMIC DNA]</scope>
    <source>
        <strain evidence="4 5">NPDC000632</strain>
    </source>
</reference>
<dbReference type="RefSeq" id="WP_350725622.1">
    <property type="nucleotide sequence ID" value="NZ_JBEPCO010000074.1"/>
</dbReference>
<evidence type="ECO:0000256" key="1">
    <source>
        <dbReference type="ARBA" id="ARBA00006484"/>
    </source>
</evidence>
<comment type="similarity">
    <text evidence="1">Belongs to the short-chain dehydrogenases/reductases (SDR) family.</text>
</comment>
<dbReference type="CDD" id="cd05359">
    <property type="entry name" value="ChcA_like_SDR_c"/>
    <property type="match status" value="1"/>
</dbReference>
<dbReference type="SUPFAM" id="SSF51735">
    <property type="entry name" value="NAD(P)-binding Rossmann-fold domains"/>
    <property type="match status" value="1"/>
</dbReference>
<evidence type="ECO:0000313" key="4">
    <source>
        <dbReference type="EMBL" id="MER6903049.1"/>
    </source>
</evidence>
<evidence type="ECO:0000259" key="3">
    <source>
        <dbReference type="SMART" id="SM00822"/>
    </source>
</evidence>
<dbReference type="Proteomes" id="UP001490330">
    <property type="component" value="Unassembled WGS sequence"/>
</dbReference>
<proteinExistence type="inferred from homology"/>
<accession>A0ABV1V9A3</accession>
<dbReference type="SMART" id="SM00822">
    <property type="entry name" value="PKS_KR"/>
    <property type="match status" value="1"/>
</dbReference>
<dbReference type="PANTHER" id="PTHR43639">
    <property type="entry name" value="OXIDOREDUCTASE, SHORT-CHAIN DEHYDROGENASE/REDUCTASE FAMILY (AFU_ORTHOLOGUE AFUA_5G02870)"/>
    <property type="match status" value="1"/>
</dbReference>
<dbReference type="PRINTS" id="PR00081">
    <property type="entry name" value="GDHRDH"/>
</dbReference>
<evidence type="ECO:0000313" key="5">
    <source>
        <dbReference type="Proteomes" id="UP001490330"/>
    </source>
</evidence>
<evidence type="ECO:0000256" key="2">
    <source>
        <dbReference type="ARBA" id="ARBA00023002"/>
    </source>
</evidence>
<dbReference type="EMBL" id="JBEPCV010000002">
    <property type="protein sequence ID" value="MER6903049.1"/>
    <property type="molecule type" value="Genomic_DNA"/>
</dbReference>
<sequence>MTHPETDAPQEVSLVTGASRGIGRAVACALARRGGHVVINYKRDEEAARTALEEVEKAGGEGSLFRADVEDPEAVAELFDFVERRHGRLDHLVANAAAGPAKSVDQVELRHLARSHAMNSQSFVVAAQHAVRLMDRGGRIVAVSSLAAGRAMPGYAAIGAQKAALEAWVRYFAAELAPRGVNVNAVTGGMIRTDSLDHYLGATGLTDGDIVPHIPKGRAGSPREVADAVDFLLSPAAEYITGQNLVVDGGLSISAPFCGHPA</sequence>
<dbReference type="Gene3D" id="3.40.50.720">
    <property type="entry name" value="NAD(P)-binding Rossmann-like Domain"/>
    <property type="match status" value="1"/>
</dbReference>
<name>A0ABV1V9A3_9ACTN</name>
<keyword evidence="2" id="KW-0560">Oxidoreductase</keyword>
<dbReference type="PANTHER" id="PTHR43639:SF1">
    <property type="entry name" value="SHORT-CHAIN DEHYDROGENASE_REDUCTASE FAMILY PROTEIN"/>
    <property type="match status" value="1"/>
</dbReference>
<comment type="caution">
    <text evidence="4">The sequence shown here is derived from an EMBL/GenBank/DDBJ whole genome shotgun (WGS) entry which is preliminary data.</text>
</comment>
<feature type="domain" description="Ketoreductase" evidence="3">
    <location>
        <begin position="11"/>
        <end position="225"/>
    </location>
</feature>
<organism evidence="4 5">
    <name type="scientific">Streptomyces flaveolus</name>
    <dbReference type="NCBI Taxonomy" id="67297"/>
    <lineage>
        <taxon>Bacteria</taxon>
        <taxon>Bacillati</taxon>
        <taxon>Actinomycetota</taxon>
        <taxon>Actinomycetes</taxon>
        <taxon>Kitasatosporales</taxon>
        <taxon>Streptomycetaceae</taxon>
        <taxon>Streptomyces</taxon>
    </lineage>
</organism>
<dbReference type="InterPro" id="IPR036291">
    <property type="entry name" value="NAD(P)-bd_dom_sf"/>
</dbReference>
<dbReference type="InterPro" id="IPR002347">
    <property type="entry name" value="SDR_fam"/>
</dbReference>
<dbReference type="InterPro" id="IPR057326">
    <property type="entry name" value="KR_dom"/>
</dbReference>
<protein>
    <submittedName>
        <fullName evidence="4">SDR family oxidoreductase</fullName>
    </submittedName>
</protein>
<gene>
    <name evidence="4" type="ORF">ABT322_04535</name>
</gene>